<organism evidence="13 14">
    <name type="scientific">Thermoflavimicrobium daqui</name>
    <dbReference type="NCBI Taxonomy" id="2137476"/>
    <lineage>
        <taxon>Bacteria</taxon>
        <taxon>Bacillati</taxon>
        <taxon>Bacillota</taxon>
        <taxon>Bacilli</taxon>
        <taxon>Bacillales</taxon>
        <taxon>Thermoactinomycetaceae</taxon>
        <taxon>Thermoflavimicrobium</taxon>
    </lineage>
</organism>
<evidence type="ECO:0000256" key="1">
    <source>
        <dbReference type="ARBA" id="ARBA00004752"/>
    </source>
</evidence>
<evidence type="ECO:0000256" key="3">
    <source>
        <dbReference type="ARBA" id="ARBA00022679"/>
    </source>
</evidence>
<dbReference type="SUPFAM" id="SSF141523">
    <property type="entry name" value="L,D-transpeptidase catalytic domain-like"/>
    <property type="match status" value="1"/>
</dbReference>
<feature type="signal peptide" evidence="11">
    <location>
        <begin position="1"/>
        <end position="30"/>
    </location>
</feature>
<comment type="caution">
    <text evidence="13">The sequence shown here is derived from an EMBL/GenBank/DDBJ whole genome shotgun (WGS) entry which is preliminary data.</text>
</comment>
<reference evidence="13 14" key="1">
    <citation type="submission" date="2018-06" db="EMBL/GenBank/DDBJ databases">
        <title>Thermoflavimicrobium daqus sp. nov., a thermophilic microbe isolated from Moutai-flavour Daqu.</title>
        <authorList>
            <person name="Wang X."/>
            <person name="Zhou H."/>
        </authorList>
    </citation>
    <scope>NUCLEOTIDE SEQUENCE [LARGE SCALE GENOMIC DNA]</scope>
    <source>
        <strain evidence="13 14">FBKL4.011</strain>
    </source>
</reference>
<dbReference type="Proteomes" id="UP000251213">
    <property type="component" value="Unassembled WGS sequence"/>
</dbReference>
<proteinExistence type="inferred from homology"/>
<dbReference type="PANTHER" id="PTHR30582">
    <property type="entry name" value="L,D-TRANSPEPTIDASE"/>
    <property type="match status" value="1"/>
</dbReference>
<dbReference type="GO" id="GO:0008360">
    <property type="term" value="P:regulation of cell shape"/>
    <property type="evidence" value="ECO:0007669"/>
    <property type="project" value="UniProtKB-UniRule"/>
</dbReference>
<dbReference type="PANTHER" id="PTHR30582:SF4">
    <property type="entry name" value="L,D-TRANSPEPTIDASE YQJB-RELATED"/>
    <property type="match status" value="1"/>
</dbReference>
<feature type="region of interest" description="Disordered" evidence="10">
    <location>
        <begin position="99"/>
        <end position="152"/>
    </location>
</feature>
<dbReference type="GO" id="GO:0016740">
    <property type="term" value="F:transferase activity"/>
    <property type="evidence" value="ECO:0007669"/>
    <property type="project" value="UniProtKB-KW"/>
</dbReference>
<dbReference type="Gene3D" id="2.40.440.10">
    <property type="entry name" value="L,D-transpeptidase catalytic domain-like"/>
    <property type="match status" value="1"/>
</dbReference>
<feature type="compositionally biased region" description="Basic and acidic residues" evidence="10">
    <location>
        <begin position="197"/>
        <end position="207"/>
    </location>
</feature>
<dbReference type="OrthoDB" id="9787225at2"/>
<dbReference type="RefSeq" id="WP_113659977.1">
    <property type="nucleotide sequence ID" value="NZ_KZ845673.1"/>
</dbReference>
<keyword evidence="4" id="KW-0378">Hydrolase</keyword>
<dbReference type="GO" id="GO:0071555">
    <property type="term" value="P:cell wall organization"/>
    <property type="evidence" value="ECO:0007669"/>
    <property type="project" value="UniProtKB-UniRule"/>
</dbReference>
<dbReference type="InterPro" id="IPR050979">
    <property type="entry name" value="LD-transpeptidase"/>
</dbReference>
<feature type="region of interest" description="Disordered" evidence="10">
    <location>
        <begin position="365"/>
        <end position="414"/>
    </location>
</feature>
<evidence type="ECO:0000313" key="13">
    <source>
        <dbReference type="EMBL" id="RAL21935.1"/>
    </source>
</evidence>
<dbReference type="GO" id="GO:0071972">
    <property type="term" value="F:peptidoglycan L,D-transpeptidase activity"/>
    <property type="evidence" value="ECO:0007669"/>
    <property type="project" value="TreeGrafter"/>
</dbReference>
<feature type="active site" description="Proton donor/acceptor" evidence="9">
    <location>
        <position position="325"/>
    </location>
</feature>
<dbReference type="Pfam" id="PF03734">
    <property type="entry name" value="YkuD"/>
    <property type="match status" value="1"/>
</dbReference>
<dbReference type="FunFam" id="2.40.440.10:FF:000003">
    <property type="entry name" value="L,D-transpeptidase YciB"/>
    <property type="match status" value="1"/>
</dbReference>
<comment type="pathway">
    <text evidence="1 9">Cell wall biogenesis; peptidoglycan biosynthesis.</text>
</comment>
<evidence type="ECO:0000256" key="4">
    <source>
        <dbReference type="ARBA" id="ARBA00022801"/>
    </source>
</evidence>
<keyword evidence="3" id="KW-0808">Transferase</keyword>
<dbReference type="CDD" id="cd16913">
    <property type="entry name" value="YkuD_like"/>
    <property type="match status" value="1"/>
</dbReference>
<gene>
    <name evidence="13" type="ORF">DL897_15200</name>
</gene>
<evidence type="ECO:0000256" key="8">
    <source>
        <dbReference type="ARBA" id="ARBA00060592"/>
    </source>
</evidence>
<dbReference type="InterPro" id="IPR038063">
    <property type="entry name" value="Transpep_catalytic_dom"/>
</dbReference>
<evidence type="ECO:0000313" key="14">
    <source>
        <dbReference type="Proteomes" id="UP000251213"/>
    </source>
</evidence>
<keyword evidence="5 9" id="KW-0133">Cell shape</keyword>
<feature type="compositionally biased region" description="Polar residues" evidence="10">
    <location>
        <begin position="120"/>
        <end position="140"/>
    </location>
</feature>
<keyword evidence="14" id="KW-1185">Reference proteome</keyword>
<evidence type="ECO:0000256" key="2">
    <source>
        <dbReference type="ARBA" id="ARBA00005992"/>
    </source>
</evidence>
<feature type="chain" id="PRO_5016941456" description="L,D-TPase catalytic domain-containing protein" evidence="11">
    <location>
        <begin position="31"/>
        <end position="530"/>
    </location>
</feature>
<name>A0A364K1V1_9BACL</name>
<feature type="compositionally biased region" description="Basic and acidic residues" evidence="10">
    <location>
        <begin position="216"/>
        <end position="225"/>
    </location>
</feature>
<sequence>MKELPGRLGKVALATLIAAGALTGCGTDNAQTKAPPREKENKKPSTPPMIKDNLPEDTKPTPTPDQQEAQEVVKQYVESNNNVNSILLSKLSANQSNKNIDKTNKISDLNKEESKHQTKRTQSSLTTPKTTSSDNPTQTTDTHKRSKVILVKKDNNSNQYNLAIKKSDLDKIQSITLPTGDEIPIDKNKLGNTIKVDKPDGANHNKDNSNQNNIKDIPKDNQKDSQDEEYVVFKTPYQIEVNKTTNKLYLYKKGKLIKKYSVATGADEKDNRTPEGTFPIVTKTKQPQWRNIKGGDPKNPLGPRWHGLKVGDKGRSAQGQIYGIHGTIKKSSIGRHSTNGCIRMYNEDVKELYDIVPSGTPVWIHSGKSNGKWQGSKKYYQVKKSSKKAKKTDQNQQYTPKAKTSTQQLNQQSTEYTPKQEHIEQKKQLSQLIQKKIQQTLEQNISKPMQKEQNIKQNISKSTQQKGKYTKSIVNQKKKVRLAGYHKVSKSKKDMKIKHKLSKFKKTKIKVGFDKKKGKFVKKTYVKKVV</sequence>
<keyword evidence="11" id="KW-0732">Signal</keyword>
<feature type="region of interest" description="Disordered" evidence="10">
    <location>
        <begin position="22"/>
        <end position="69"/>
    </location>
</feature>
<evidence type="ECO:0000256" key="5">
    <source>
        <dbReference type="ARBA" id="ARBA00022960"/>
    </source>
</evidence>
<evidence type="ECO:0000256" key="9">
    <source>
        <dbReference type="PROSITE-ProRule" id="PRU01373"/>
    </source>
</evidence>
<feature type="compositionally biased region" description="Polar residues" evidence="10">
    <location>
        <begin position="394"/>
        <end position="414"/>
    </location>
</feature>
<evidence type="ECO:0000256" key="11">
    <source>
        <dbReference type="SAM" id="SignalP"/>
    </source>
</evidence>
<comment type="pathway">
    <text evidence="8">Glycan biosynthesis.</text>
</comment>
<keyword evidence="6 9" id="KW-0573">Peptidoglycan synthesis</keyword>
<feature type="domain" description="L,D-TPase catalytic" evidence="12">
    <location>
        <begin position="237"/>
        <end position="365"/>
    </location>
</feature>
<keyword evidence="7 9" id="KW-0961">Cell wall biogenesis/degradation</keyword>
<dbReference type="InterPro" id="IPR005490">
    <property type="entry name" value="LD_TPept_cat_dom"/>
</dbReference>
<dbReference type="AlphaFoldDB" id="A0A364K1V1"/>
<protein>
    <recommendedName>
        <fullName evidence="12">L,D-TPase catalytic domain-containing protein</fullName>
    </recommendedName>
</protein>
<feature type="active site" description="Nucleophile" evidence="9">
    <location>
        <position position="341"/>
    </location>
</feature>
<evidence type="ECO:0000256" key="6">
    <source>
        <dbReference type="ARBA" id="ARBA00022984"/>
    </source>
</evidence>
<comment type="similarity">
    <text evidence="2">Belongs to the YkuD family.</text>
</comment>
<dbReference type="PROSITE" id="PS52029">
    <property type="entry name" value="LD_TPASE"/>
    <property type="match status" value="1"/>
</dbReference>
<evidence type="ECO:0000256" key="7">
    <source>
        <dbReference type="ARBA" id="ARBA00023316"/>
    </source>
</evidence>
<dbReference type="PROSITE" id="PS51257">
    <property type="entry name" value="PROKAR_LIPOPROTEIN"/>
    <property type="match status" value="1"/>
</dbReference>
<evidence type="ECO:0000256" key="10">
    <source>
        <dbReference type="SAM" id="MobiDB-lite"/>
    </source>
</evidence>
<reference evidence="13 14" key="2">
    <citation type="submission" date="2018-06" db="EMBL/GenBank/DDBJ databases">
        <authorList>
            <person name="Zhirakovskaya E."/>
        </authorList>
    </citation>
    <scope>NUCLEOTIDE SEQUENCE [LARGE SCALE GENOMIC DNA]</scope>
    <source>
        <strain evidence="13 14">FBKL4.011</strain>
    </source>
</reference>
<feature type="region of interest" description="Disordered" evidence="10">
    <location>
        <begin position="197"/>
        <end position="226"/>
    </location>
</feature>
<evidence type="ECO:0000259" key="12">
    <source>
        <dbReference type="PROSITE" id="PS52029"/>
    </source>
</evidence>
<accession>A0A364K1V1</accession>
<dbReference type="GO" id="GO:0018104">
    <property type="term" value="P:peptidoglycan-protein cross-linking"/>
    <property type="evidence" value="ECO:0007669"/>
    <property type="project" value="TreeGrafter"/>
</dbReference>
<dbReference type="UniPathway" id="UPA00219"/>
<dbReference type="GO" id="GO:0005576">
    <property type="term" value="C:extracellular region"/>
    <property type="evidence" value="ECO:0007669"/>
    <property type="project" value="TreeGrafter"/>
</dbReference>
<dbReference type="EMBL" id="QJKK01000011">
    <property type="protein sequence ID" value="RAL21935.1"/>
    <property type="molecule type" value="Genomic_DNA"/>
</dbReference>
<feature type="compositionally biased region" description="Basic residues" evidence="10">
    <location>
        <begin position="380"/>
        <end position="390"/>
    </location>
</feature>
<feature type="compositionally biased region" description="Basic and acidic residues" evidence="10">
    <location>
        <begin position="99"/>
        <end position="116"/>
    </location>
</feature>